<accession>A0A8H3FYZ6</accession>
<dbReference type="EMBL" id="CAJPDS010000069">
    <property type="protein sequence ID" value="CAF9933597.1"/>
    <property type="molecule type" value="Genomic_DNA"/>
</dbReference>
<keyword evidence="1" id="KW-0472">Membrane</keyword>
<dbReference type="OrthoDB" id="202545at2759"/>
<feature type="transmembrane region" description="Helical" evidence="1">
    <location>
        <begin position="99"/>
        <end position="118"/>
    </location>
</feature>
<dbReference type="InterPro" id="IPR029058">
    <property type="entry name" value="AB_hydrolase_fold"/>
</dbReference>
<name>A0A8H3FYZ6_9LECA</name>
<dbReference type="PANTHER" id="PTHR42044:SF2">
    <property type="entry name" value="DUF676 DOMAIN-CONTAINING PROTEIN"/>
    <property type="match status" value="1"/>
</dbReference>
<dbReference type="Proteomes" id="UP000664521">
    <property type="component" value="Unassembled WGS sequence"/>
</dbReference>
<protein>
    <recommendedName>
        <fullName evidence="4">DUF676 domain-containing protein</fullName>
    </recommendedName>
</protein>
<keyword evidence="1" id="KW-1133">Transmembrane helix</keyword>
<sequence>MAPSVRYIPSQMDPLSSTSTEAARKSPFRLFIQDARVLFTMLPYLPCLFLPFWTSDPRAELYVSAKNLRDMVLQGLLFVIEILVMVLVVPAFLVLPGAVFAFATVVVGGVVWALTKVMEGPTVVYSRMDDRTVESSRRHPDERWFFINGCTTSHRGLQANIDLLSATFGRPVIGVHNKTYGLPFDLVECLIQRGFAYNTLDVRVAYDYVKACLCDPTVRKVILIGHSQGGIIISMVIDELLKDLPQGLLSKTEIYTFGSAASHFNNPLLSFPIGFDDHQASSESARGMRCIPYIEHYCNEYDMVSRWGALHNVTQVLDNRYSGTVFVRIGATGHLFNQHYLAVMFPLPSTWPSSALASSGEQLTNGAKQGPKAFLDKSVKVDVKLALAREDTAMKNMGLRRRESADLVFELWDGESLSADAPPNGDIPGGRKEAVGVKILRDNVAEEGKDTNRKTVRQLSRLWRYEGGESPDS</sequence>
<reference evidence="2" key="1">
    <citation type="submission" date="2021-03" db="EMBL/GenBank/DDBJ databases">
        <authorList>
            <person name="Tagirdzhanova G."/>
        </authorList>
    </citation>
    <scope>NUCLEOTIDE SEQUENCE</scope>
</reference>
<proteinExistence type="predicted"/>
<keyword evidence="3" id="KW-1185">Reference proteome</keyword>
<feature type="transmembrane region" description="Helical" evidence="1">
    <location>
        <begin position="35"/>
        <end position="54"/>
    </location>
</feature>
<keyword evidence="1" id="KW-0812">Transmembrane</keyword>
<dbReference type="AlphaFoldDB" id="A0A8H3FYZ6"/>
<evidence type="ECO:0008006" key="4">
    <source>
        <dbReference type="Google" id="ProtNLM"/>
    </source>
</evidence>
<organism evidence="2 3">
    <name type="scientific">Heterodermia speciosa</name>
    <dbReference type="NCBI Taxonomy" id="116794"/>
    <lineage>
        <taxon>Eukaryota</taxon>
        <taxon>Fungi</taxon>
        <taxon>Dikarya</taxon>
        <taxon>Ascomycota</taxon>
        <taxon>Pezizomycotina</taxon>
        <taxon>Lecanoromycetes</taxon>
        <taxon>OSLEUM clade</taxon>
        <taxon>Lecanoromycetidae</taxon>
        <taxon>Caliciales</taxon>
        <taxon>Physciaceae</taxon>
        <taxon>Heterodermia</taxon>
    </lineage>
</organism>
<comment type="caution">
    <text evidence="2">The sequence shown here is derived from an EMBL/GenBank/DDBJ whole genome shotgun (WGS) entry which is preliminary data.</text>
</comment>
<evidence type="ECO:0000256" key="1">
    <source>
        <dbReference type="SAM" id="Phobius"/>
    </source>
</evidence>
<gene>
    <name evidence="2" type="ORF">HETSPECPRED_008709</name>
</gene>
<dbReference type="SUPFAM" id="SSF53474">
    <property type="entry name" value="alpha/beta-Hydrolases"/>
    <property type="match status" value="1"/>
</dbReference>
<evidence type="ECO:0000313" key="2">
    <source>
        <dbReference type="EMBL" id="CAF9933597.1"/>
    </source>
</evidence>
<evidence type="ECO:0000313" key="3">
    <source>
        <dbReference type="Proteomes" id="UP000664521"/>
    </source>
</evidence>
<feature type="transmembrane region" description="Helical" evidence="1">
    <location>
        <begin position="75"/>
        <end position="93"/>
    </location>
</feature>
<dbReference type="PANTHER" id="PTHR42044">
    <property type="entry name" value="DUF676 DOMAIN-CONTAINING PROTEIN-RELATED"/>
    <property type="match status" value="1"/>
</dbReference>